<organism evidence="1 2">
    <name type="scientific">Thermococcus sibiricus</name>
    <dbReference type="NCBI Taxonomy" id="172049"/>
    <lineage>
        <taxon>Archaea</taxon>
        <taxon>Methanobacteriati</taxon>
        <taxon>Methanobacteriota</taxon>
        <taxon>Thermococci</taxon>
        <taxon>Thermococcales</taxon>
        <taxon>Thermococcaceae</taxon>
        <taxon>Thermococcus</taxon>
    </lineage>
</organism>
<protein>
    <submittedName>
        <fullName evidence="1">Uncharacterized protein</fullName>
    </submittedName>
</protein>
<accession>A0A101EKK4</accession>
<dbReference type="AlphaFoldDB" id="A0A101EKK4"/>
<evidence type="ECO:0000313" key="1">
    <source>
        <dbReference type="EMBL" id="KUK16892.1"/>
    </source>
</evidence>
<comment type="caution">
    <text evidence="1">The sequence shown here is derived from an EMBL/GenBank/DDBJ whole genome shotgun (WGS) entry which is preliminary data.</text>
</comment>
<proteinExistence type="predicted"/>
<sequence length="37" mass="4325">GVGCQDFRGDSGRESGQIIQLHRWWELGYIVLLERYS</sequence>
<evidence type="ECO:0000313" key="2">
    <source>
        <dbReference type="Proteomes" id="UP000053911"/>
    </source>
</evidence>
<feature type="non-terminal residue" evidence="1">
    <location>
        <position position="1"/>
    </location>
</feature>
<dbReference type="Proteomes" id="UP000053911">
    <property type="component" value="Unassembled WGS sequence"/>
</dbReference>
<dbReference type="EMBL" id="LGFD01000050">
    <property type="protein sequence ID" value="KUK16892.1"/>
    <property type="molecule type" value="Genomic_DNA"/>
</dbReference>
<gene>
    <name evidence="1" type="ORF">XD54_1809</name>
</gene>
<reference evidence="2" key="1">
    <citation type="journal article" date="2015" name="MBio">
        <title>Genome-Resolved Metagenomic Analysis Reveals Roles for Candidate Phyla and Other Microbial Community Members in Biogeochemical Transformations in Oil Reservoirs.</title>
        <authorList>
            <person name="Hu P."/>
            <person name="Tom L."/>
            <person name="Singh A."/>
            <person name="Thomas B.C."/>
            <person name="Baker B.J."/>
            <person name="Piceno Y.M."/>
            <person name="Andersen G.L."/>
            <person name="Banfield J.F."/>
        </authorList>
    </citation>
    <scope>NUCLEOTIDE SEQUENCE [LARGE SCALE GENOMIC DNA]</scope>
</reference>
<name>A0A101EKK4_9EURY</name>